<dbReference type="PANTHER" id="PTHR10039">
    <property type="entry name" value="AMELOGENIN"/>
    <property type="match status" value="1"/>
</dbReference>
<evidence type="ECO:0000313" key="4">
    <source>
        <dbReference type="EMBL" id="PVH94511.1"/>
    </source>
</evidence>
<keyword evidence="1" id="KW-0677">Repeat</keyword>
<name>A0A2V1D8Y7_9PLEO</name>
<evidence type="ECO:0000256" key="2">
    <source>
        <dbReference type="SAM" id="MobiDB-lite"/>
    </source>
</evidence>
<dbReference type="AlphaFoldDB" id="A0A2V1D8Y7"/>
<dbReference type="SUPFAM" id="SSF52540">
    <property type="entry name" value="P-loop containing nucleoside triphosphate hydrolases"/>
    <property type="match status" value="1"/>
</dbReference>
<reference evidence="4 5" key="1">
    <citation type="journal article" date="2018" name="Sci. Rep.">
        <title>Comparative genomics provides insights into the lifestyle and reveals functional heterogeneity of dark septate endophytic fungi.</title>
        <authorList>
            <person name="Knapp D.G."/>
            <person name="Nemeth J.B."/>
            <person name="Barry K."/>
            <person name="Hainaut M."/>
            <person name="Henrissat B."/>
            <person name="Johnson J."/>
            <person name="Kuo A."/>
            <person name="Lim J.H.P."/>
            <person name="Lipzen A."/>
            <person name="Nolan M."/>
            <person name="Ohm R.A."/>
            <person name="Tamas L."/>
            <person name="Grigoriev I.V."/>
            <person name="Spatafora J.W."/>
            <person name="Nagy L.G."/>
            <person name="Kovacs G.M."/>
        </authorList>
    </citation>
    <scope>NUCLEOTIDE SEQUENCE [LARGE SCALE GENOMIC DNA]</scope>
    <source>
        <strain evidence="4 5">DSE2036</strain>
    </source>
</reference>
<dbReference type="EMBL" id="KZ805531">
    <property type="protein sequence ID" value="PVH94511.1"/>
    <property type="molecule type" value="Genomic_DNA"/>
</dbReference>
<dbReference type="STRING" id="97972.A0A2V1D8Y7"/>
<sequence>MAEAIAVAASVIAIVQITDKIIGYCRHYIGATKDAPSDLREILLEVSTLRAILQNLQFLSEDSSNSNPSPYWSGGESIEGCHRALMELEKLFPSESSDDNSQEKHRSKKRRVEASLTTLAWPLKQTKARKLLDEINRYKTTISLALTTNSAQDIKEVKAKATEVHEMLTVTQRREVLSWLVSTNPNSLHERACSQIESGTCEWMALSSQWKSWVERKDRCLWIHGIPGAGKTVLMAYLEKLSEKHFGSKKHASTYYYCYFGHNQDEAPAFLRWNLYSLCKRASVIPAEVYKIYKRGTEPSLAELMNALAAILNEFDVVHVFIDALDESSPRESLLEVIRNLVLDPKFGKLQIMASSREYFDIERAIQDISLSVSMSNPSVERDIRRVVHSMLHSNPKFRRWSDNLLDEVEDAIAMGAKGMFRWAVCQVDVVRRLKSDSNIVRKQLANLPKTLFETYDRIFLSIPEEERLFALHTLCWIVFHQDVHGDENKIPSSMLVQAAAQSTLQKDHFYDDEELREILGCLIRVTTESKSCNGQASYESETAHTMSCVVFAHFTVREYLDSGRSLPTLNVSAYDMCIDFEGMVMGEVESLGPHESWDLDSPTIFHAAEQNFRSYCTLSAWQIHSNTYMNWHFDEGVVSLVLFSFDTNSLH</sequence>
<dbReference type="PANTHER" id="PTHR10039:SF16">
    <property type="entry name" value="GPI INOSITOL-DEACYLASE"/>
    <property type="match status" value="1"/>
</dbReference>
<organism evidence="4 5">
    <name type="scientific">Periconia macrospinosa</name>
    <dbReference type="NCBI Taxonomy" id="97972"/>
    <lineage>
        <taxon>Eukaryota</taxon>
        <taxon>Fungi</taxon>
        <taxon>Dikarya</taxon>
        <taxon>Ascomycota</taxon>
        <taxon>Pezizomycotina</taxon>
        <taxon>Dothideomycetes</taxon>
        <taxon>Pleosporomycetidae</taxon>
        <taxon>Pleosporales</taxon>
        <taxon>Massarineae</taxon>
        <taxon>Periconiaceae</taxon>
        <taxon>Periconia</taxon>
    </lineage>
</organism>
<dbReference type="Pfam" id="PF24883">
    <property type="entry name" value="NPHP3_N"/>
    <property type="match status" value="1"/>
</dbReference>
<proteinExistence type="predicted"/>
<dbReference type="OrthoDB" id="1577640at2759"/>
<gene>
    <name evidence="4" type="ORF">DM02DRAFT_539286</name>
</gene>
<protein>
    <recommendedName>
        <fullName evidence="3">Nephrocystin 3-like N-terminal domain-containing protein</fullName>
    </recommendedName>
</protein>
<keyword evidence="5" id="KW-1185">Reference proteome</keyword>
<dbReference type="InterPro" id="IPR027417">
    <property type="entry name" value="P-loop_NTPase"/>
</dbReference>
<feature type="domain" description="Nephrocystin 3-like N-terminal" evidence="3">
    <location>
        <begin position="199"/>
        <end position="357"/>
    </location>
</feature>
<dbReference type="InterPro" id="IPR056884">
    <property type="entry name" value="NPHP3-like_N"/>
</dbReference>
<feature type="region of interest" description="Disordered" evidence="2">
    <location>
        <begin position="92"/>
        <end position="111"/>
    </location>
</feature>
<accession>A0A2V1D8Y7</accession>
<dbReference type="Gene3D" id="3.40.50.300">
    <property type="entry name" value="P-loop containing nucleotide triphosphate hydrolases"/>
    <property type="match status" value="1"/>
</dbReference>
<evidence type="ECO:0000259" key="3">
    <source>
        <dbReference type="Pfam" id="PF24883"/>
    </source>
</evidence>
<dbReference type="Proteomes" id="UP000244855">
    <property type="component" value="Unassembled WGS sequence"/>
</dbReference>
<evidence type="ECO:0000313" key="5">
    <source>
        <dbReference type="Proteomes" id="UP000244855"/>
    </source>
</evidence>
<evidence type="ECO:0000256" key="1">
    <source>
        <dbReference type="ARBA" id="ARBA00022737"/>
    </source>
</evidence>